<evidence type="ECO:0000313" key="3">
    <source>
        <dbReference type="Proteomes" id="UP000555728"/>
    </source>
</evidence>
<feature type="compositionally biased region" description="Low complexity" evidence="1">
    <location>
        <begin position="128"/>
        <end position="151"/>
    </location>
</feature>
<gene>
    <name evidence="2" type="ORF">GGD88_002841</name>
</gene>
<feature type="region of interest" description="Disordered" evidence="1">
    <location>
        <begin position="13"/>
        <end position="156"/>
    </location>
</feature>
<accession>A0A7W6S2Q2</accession>
<feature type="compositionally biased region" description="Basic and acidic residues" evidence="1">
    <location>
        <begin position="110"/>
        <end position="122"/>
    </location>
</feature>
<comment type="caution">
    <text evidence="2">The sequence shown here is derived from an EMBL/GenBank/DDBJ whole genome shotgun (WGS) entry which is preliminary data.</text>
</comment>
<dbReference type="RefSeq" id="WP_184436511.1">
    <property type="nucleotide sequence ID" value="NZ_JACIGI010000027.1"/>
</dbReference>
<organism evidence="2 3">
    <name type="scientific">Roseospira goensis</name>
    <dbReference type="NCBI Taxonomy" id="391922"/>
    <lineage>
        <taxon>Bacteria</taxon>
        <taxon>Pseudomonadati</taxon>
        <taxon>Pseudomonadota</taxon>
        <taxon>Alphaproteobacteria</taxon>
        <taxon>Rhodospirillales</taxon>
        <taxon>Rhodospirillaceae</taxon>
        <taxon>Roseospira</taxon>
    </lineage>
</organism>
<sequence length="270" mass="28587">MSAVFGLDALFSRKGEAAPAVQAAIPSSGRSRFEDLARTLGASAAPEAEPEGGDAPAAHGPAPDRRVMPFPRPHVVATTQTPRPEPAPGQGGSGQPVEPVADGPTRPWHHLREALSRRREAAEGGGRSSAARPEPAATRRGAAAVPAARGRFGPGPVPPWVRLSGRADGLRQTLAAAPAEEPGDLEVYLFGPERPPGTVGEDEVGAGEAASRRRHVSVRLPAREHELLRQFAKVCATTQQNVLRRALLTYMIDELRRRLDETPAQPTTGR</sequence>
<name>A0A7W6S2Q2_9PROT</name>
<keyword evidence="3" id="KW-1185">Reference proteome</keyword>
<dbReference type="EMBL" id="JACIGI010000027">
    <property type="protein sequence ID" value="MBB4287097.1"/>
    <property type="molecule type" value="Genomic_DNA"/>
</dbReference>
<dbReference type="Proteomes" id="UP000555728">
    <property type="component" value="Unassembled WGS sequence"/>
</dbReference>
<evidence type="ECO:0000256" key="1">
    <source>
        <dbReference type="SAM" id="MobiDB-lite"/>
    </source>
</evidence>
<reference evidence="2 3" key="1">
    <citation type="submission" date="2020-08" db="EMBL/GenBank/DDBJ databases">
        <title>Genome sequencing of Purple Non-Sulfur Bacteria from various extreme environments.</title>
        <authorList>
            <person name="Mayer M."/>
        </authorList>
    </citation>
    <scope>NUCLEOTIDE SEQUENCE [LARGE SCALE GENOMIC DNA]</scope>
    <source>
        <strain evidence="2 3">JA135</strain>
    </source>
</reference>
<feature type="compositionally biased region" description="Low complexity" evidence="1">
    <location>
        <begin position="41"/>
        <end position="61"/>
    </location>
</feature>
<proteinExistence type="predicted"/>
<dbReference type="AlphaFoldDB" id="A0A7W6S2Q2"/>
<protein>
    <submittedName>
        <fullName evidence="2">Uncharacterized protein</fullName>
    </submittedName>
</protein>
<evidence type="ECO:0000313" key="2">
    <source>
        <dbReference type="EMBL" id="MBB4287097.1"/>
    </source>
</evidence>